<keyword evidence="1" id="KW-0645">Protease</keyword>
<reference evidence="1 2" key="1">
    <citation type="submission" date="2019-01" db="EMBL/GenBank/DDBJ databases">
        <title>Sinorhodobacter populi sp. nov. isolated from the symptomatic bark tissue of Populus euramericana canker.</title>
        <authorList>
            <person name="Xu G."/>
        </authorList>
    </citation>
    <scope>NUCLEOTIDE SEQUENCE [LARGE SCALE GENOMIC DNA]</scope>
    <source>
        <strain evidence="1 2">CCTCC AB2012026</strain>
    </source>
</reference>
<dbReference type="Gene3D" id="3.90.226.10">
    <property type="entry name" value="2-enoyl-CoA Hydratase, Chain A, domain 1"/>
    <property type="match status" value="1"/>
</dbReference>
<name>A0A443L375_9RHOB</name>
<sequence length="214" mass="22609">MNEIRLYGSCGNAWWDEEFFTAAQVREQLAAMSGPVTVRINSGGGIAAEGQAIYTMLVDYPGEVHVVIDAVAMSSASLIAMAGDTITMRLGSYMLVHDPASPCAEGRGTEADHVRAAQALRVIADAYAAVYAKRAGIGAEEARRIMRDETVMDGPTALALGFATAIDDSAPAEPVARFDYRIYAHAPQALREASKSLGEAPGQTAMMAMMSGMA</sequence>
<dbReference type="SUPFAM" id="SSF52096">
    <property type="entry name" value="ClpP/crotonase"/>
    <property type="match status" value="1"/>
</dbReference>
<organism evidence="1 2">
    <name type="scientific">Paenirhodobacter ferrireducens</name>
    <dbReference type="NCBI Taxonomy" id="1215032"/>
    <lineage>
        <taxon>Bacteria</taxon>
        <taxon>Pseudomonadati</taxon>
        <taxon>Pseudomonadota</taxon>
        <taxon>Alphaproteobacteria</taxon>
        <taxon>Rhodobacterales</taxon>
        <taxon>Rhodobacter group</taxon>
        <taxon>Paenirhodobacter</taxon>
    </lineage>
</organism>
<proteinExistence type="predicted"/>
<protein>
    <submittedName>
        <fullName evidence="1">Clp protease ClpP</fullName>
    </submittedName>
</protein>
<dbReference type="InterPro" id="IPR029045">
    <property type="entry name" value="ClpP/crotonase-like_dom_sf"/>
</dbReference>
<keyword evidence="2" id="KW-1185">Reference proteome</keyword>
<accession>A0A443L375</accession>
<feature type="non-terminal residue" evidence="1">
    <location>
        <position position="214"/>
    </location>
</feature>
<dbReference type="NCBIfam" id="NF045542">
    <property type="entry name" value="Clp_rel_HeadMat"/>
    <property type="match status" value="1"/>
</dbReference>
<dbReference type="InterPro" id="IPR023562">
    <property type="entry name" value="ClpP/TepA"/>
</dbReference>
<evidence type="ECO:0000313" key="2">
    <source>
        <dbReference type="Proteomes" id="UP000286594"/>
    </source>
</evidence>
<dbReference type="Pfam" id="PF00574">
    <property type="entry name" value="CLP_protease"/>
    <property type="match status" value="1"/>
</dbReference>
<dbReference type="AlphaFoldDB" id="A0A443L375"/>
<dbReference type="Proteomes" id="UP000286594">
    <property type="component" value="Unassembled WGS sequence"/>
</dbReference>
<dbReference type="GO" id="GO:0006508">
    <property type="term" value="P:proteolysis"/>
    <property type="evidence" value="ECO:0007669"/>
    <property type="project" value="UniProtKB-KW"/>
</dbReference>
<dbReference type="EMBL" id="SAVB01000057">
    <property type="protein sequence ID" value="RWR43649.1"/>
    <property type="molecule type" value="Genomic_DNA"/>
</dbReference>
<comment type="caution">
    <text evidence="1">The sequence shown here is derived from an EMBL/GenBank/DDBJ whole genome shotgun (WGS) entry which is preliminary data.</text>
</comment>
<gene>
    <name evidence="1" type="ORF">EOW65_19820</name>
</gene>
<evidence type="ECO:0000313" key="1">
    <source>
        <dbReference type="EMBL" id="RWR43649.1"/>
    </source>
</evidence>
<dbReference type="CDD" id="cd07016">
    <property type="entry name" value="S14_ClpP_1"/>
    <property type="match status" value="1"/>
</dbReference>
<dbReference type="RefSeq" id="WP_164880182.1">
    <property type="nucleotide sequence ID" value="NZ_SAVB01000057.1"/>
</dbReference>
<keyword evidence="1" id="KW-0378">Hydrolase</keyword>
<dbReference type="GO" id="GO:0008233">
    <property type="term" value="F:peptidase activity"/>
    <property type="evidence" value="ECO:0007669"/>
    <property type="project" value="UniProtKB-KW"/>
</dbReference>